<evidence type="ECO:0000256" key="3">
    <source>
        <dbReference type="ARBA" id="ARBA00006171"/>
    </source>
</evidence>
<dbReference type="InterPro" id="IPR023198">
    <property type="entry name" value="PGP-like_dom2"/>
</dbReference>
<dbReference type="InterPro" id="IPR006439">
    <property type="entry name" value="HAD-SF_hydro_IA"/>
</dbReference>
<comment type="pathway">
    <text evidence="2">Organic acid metabolism; glycolate biosynthesis; glycolate from 2-phosphoglycolate: step 1/1.</text>
</comment>
<accession>A0A1I5M1Q6</accession>
<dbReference type="EC" id="3.1.3.18" evidence="4"/>
<name>A0A1I5M1Q6_9RHOB</name>
<organism evidence="5 6">
    <name type="scientific">Tranquillimonas alkanivorans</name>
    <dbReference type="NCBI Taxonomy" id="441119"/>
    <lineage>
        <taxon>Bacteria</taxon>
        <taxon>Pseudomonadati</taxon>
        <taxon>Pseudomonadota</taxon>
        <taxon>Alphaproteobacteria</taxon>
        <taxon>Rhodobacterales</taxon>
        <taxon>Roseobacteraceae</taxon>
        <taxon>Tranquillimonas</taxon>
    </lineage>
</organism>
<dbReference type="PANTHER" id="PTHR43434">
    <property type="entry name" value="PHOSPHOGLYCOLATE PHOSPHATASE"/>
    <property type="match status" value="1"/>
</dbReference>
<dbReference type="SFLD" id="SFLDS00003">
    <property type="entry name" value="Haloacid_Dehalogenase"/>
    <property type="match status" value="1"/>
</dbReference>
<evidence type="ECO:0000256" key="4">
    <source>
        <dbReference type="ARBA" id="ARBA00013078"/>
    </source>
</evidence>
<keyword evidence="6" id="KW-1185">Reference proteome</keyword>
<dbReference type="SUPFAM" id="SSF56784">
    <property type="entry name" value="HAD-like"/>
    <property type="match status" value="1"/>
</dbReference>
<sequence>MARIDGIIFDKDGTLFDFHATWSVWADRFLHDLAEGDAAFAARLGRAVGFDTTTKVFDPDSPVIAGTPGEGAALLAPHLPDDVVEGLVERMNREAARAPQVEAVPLAALLAELRGRGLRLGVVTNDAEGPARAHLEAAGVADGFDAIIGSDTGHGAKPDRGPLLAFAEQTGLAPAHVAMIGDSPYDLSAGRGAGMVCVAVLTGPIPADRLNPLADAVLPDIGHLPRWLDDRKSGKV</sequence>
<dbReference type="InterPro" id="IPR023214">
    <property type="entry name" value="HAD_sf"/>
</dbReference>
<dbReference type="GO" id="GO:0005829">
    <property type="term" value="C:cytosol"/>
    <property type="evidence" value="ECO:0007669"/>
    <property type="project" value="TreeGrafter"/>
</dbReference>
<dbReference type="InterPro" id="IPR050155">
    <property type="entry name" value="HAD-like_hydrolase_sf"/>
</dbReference>
<dbReference type="Gene3D" id="3.40.50.1000">
    <property type="entry name" value="HAD superfamily/HAD-like"/>
    <property type="match status" value="1"/>
</dbReference>
<dbReference type="GO" id="GO:0006281">
    <property type="term" value="P:DNA repair"/>
    <property type="evidence" value="ECO:0007669"/>
    <property type="project" value="TreeGrafter"/>
</dbReference>
<proteinExistence type="inferred from homology"/>
<dbReference type="RefSeq" id="WP_093417969.1">
    <property type="nucleotide sequence ID" value="NZ_FOXA01000002.1"/>
</dbReference>
<protein>
    <recommendedName>
        <fullName evidence="4">phosphoglycolate phosphatase</fullName>
        <ecNumber evidence="4">3.1.3.18</ecNumber>
    </recommendedName>
</protein>
<dbReference type="EMBL" id="FOXA01000002">
    <property type="protein sequence ID" value="SFP03558.1"/>
    <property type="molecule type" value="Genomic_DNA"/>
</dbReference>
<dbReference type="OrthoDB" id="9797743at2"/>
<dbReference type="AlphaFoldDB" id="A0A1I5M1Q6"/>
<dbReference type="SFLD" id="SFLDG01129">
    <property type="entry name" value="C1.5:_HAD__Beta-PGM__Phosphata"/>
    <property type="match status" value="1"/>
</dbReference>
<dbReference type="GO" id="GO:0008967">
    <property type="term" value="F:phosphoglycolate phosphatase activity"/>
    <property type="evidence" value="ECO:0007669"/>
    <property type="project" value="UniProtKB-EC"/>
</dbReference>
<evidence type="ECO:0000313" key="6">
    <source>
        <dbReference type="Proteomes" id="UP000199356"/>
    </source>
</evidence>
<dbReference type="PANTHER" id="PTHR43434:SF1">
    <property type="entry name" value="PHOSPHOGLYCOLATE PHOSPHATASE"/>
    <property type="match status" value="1"/>
</dbReference>
<dbReference type="PRINTS" id="PR00413">
    <property type="entry name" value="HADHALOGNASE"/>
</dbReference>
<gene>
    <name evidence="5" type="ORF">SAMN04488047_10249</name>
</gene>
<comment type="similarity">
    <text evidence="3">Belongs to the HAD-like hydrolase superfamily. CbbY/CbbZ/Gph/YieH family.</text>
</comment>
<dbReference type="Gene3D" id="1.10.150.240">
    <property type="entry name" value="Putative phosphatase, domain 2"/>
    <property type="match status" value="1"/>
</dbReference>
<comment type="catalytic activity">
    <reaction evidence="1">
        <text>2-phosphoglycolate + H2O = glycolate + phosphate</text>
        <dbReference type="Rhea" id="RHEA:14369"/>
        <dbReference type="ChEBI" id="CHEBI:15377"/>
        <dbReference type="ChEBI" id="CHEBI:29805"/>
        <dbReference type="ChEBI" id="CHEBI:43474"/>
        <dbReference type="ChEBI" id="CHEBI:58033"/>
        <dbReference type="EC" id="3.1.3.18"/>
    </reaction>
</comment>
<evidence type="ECO:0000313" key="5">
    <source>
        <dbReference type="EMBL" id="SFP03558.1"/>
    </source>
</evidence>
<reference evidence="5 6" key="1">
    <citation type="submission" date="2016-10" db="EMBL/GenBank/DDBJ databases">
        <authorList>
            <person name="de Groot N.N."/>
        </authorList>
    </citation>
    <scope>NUCLEOTIDE SEQUENCE [LARGE SCALE GENOMIC DNA]</scope>
    <source>
        <strain evidence="5 6">DSM 19547</strain>
    </source>
</reference>
<dbReference type="InterPro" id="IPR036412">
    <property type="entry name" value="HAD-like_sf"/>
</dbReference>
<evidence type="ECO:0000256" key="1">
    <source>
        <dbReference type="ARBA" id="ARBA00000830"/>
    </source>
</evidence>
<dbReference type="Proteomes" id="UP000199356">
    <property type="component" value="Unassembled WGS sequence"/>
</dbReference>
<dbReference type="Pfam" id="PF00702">
    <property type="entry name" value="Hydrolase"/>
    <property type="match status" value="1"/>
</dbReference>
<evidence type="ECO:0000256" key="2">
    <source>
        <dbReference type="ARBA" id="ARBA00004818"/>
    </source>
</evidence>
<dbReference type="NCBIfam" id="TIGR01549">
    <property type="entry name" value="HAD-SF-IA-v1"/>
    <property type="match status" value="1"/>
</dbReference>
<dbReference type="STRING" id="441119.SAMN04488047_10249"/>